<dbReference type="Proteomes" id="UP000821865">
    <property type="component" value="Chromosome 1"/>
</dbReference>
<gene>
    <name evidence="1" type="ORF">HPB49_009079</name>
</gene>
<proteinExistence type="predicted"/>
<sequence length="75" mass="8501">MAYLNDNCRLADAKRTGRPMATSEEDRPTLAAVVTDLFLSAKEIRQELSLSVSCSIRRRLKEPTKLRCSPETIFE</sequence>
<evidence type="ECO:0000313" key="1">
    <source>
        <dbReference type="EMBL" id="KAH7979336.1"/>
    </source>
</evidence>
<keyword evidence="2" id="KW-1185">Reference proteome</keyword>
<comment type="caution">
    <text evidence="1">The sequence shown here is derived from an EMBL/GenBank/DDBJ whole genome shotgun (WGS) entry which is preliminary data.</text>
</comment>
<reference evidence="1" key="1">
    <citation type="submission" date="2020-05" db="EMBL/GenBank/DDBJ databases">
        <title>Large-scale comparative analyses of tick genomes elucidate their genetic diversity and vector capacities.</title>
        <authorList>
            <person name="Jia N."/>
            <person name="Wang J."/>
            <person name="Shi W."/>
            <person name="Du L."/>
            <person name="Sun Y."/>
            <person name="Zhan W."/>
            <person name="Jiang J."/>
            <person name="Wang Q."/>
            <person name="Zhang B."/>
            <person name="Ji P."/>
            <person name="Sakyi L.B."/>
            <person name="Cui X."/>
            <person name="Yuan T."/>
            <person name="Jiang B."/>
            <person name="Yang W."/>
            <person name="Lam T.T.-Y."/>
            <person name="Chang Q."/>
            <person name="Ding S."/>
            <person name="Wang X."/>
            <person name="Zhu J."/>
            <person name="Ruan X."/>
            <person name="Zhao L."/>
            <person name="Wei J."/>
            <person name="Que T."/>
            <person name="Du C."/>
            <person name="Cheng J."/>
            <person name="Dai P."/>
            <person name="Han X."/>
            <person name="Huang E."/>
            <person name="Gao Y."/>
            <person name="Liu J."/>
            <person name="Shao H."/>
            <person name="Ye R."/>
            <person name="Li L."/>
            <person name="Wei W."/>
            <person name="Wang X."/>
            <person name="Wang C."/>
            <person name="Yang T."/>
            <person name="Huo Q."/>
            <person name="Li W."/>
            <person name="Guo W."/>
            <person name="Chen H."/>
            <person name="Zhou L."/>
            <person name="Ni X."/>
            <person name="Tian J."/>
            <person name="Zhou Y."/>
            <person name="Sheng Y."/>
            <person name="Liu T."/>
            <person name="Pan Y."/>
            <person name="Xia L."/>
            <person name="Li J."/>
            <person name="Zhao F."/>
            <person name="Cao W."/>
        </authorList>
    </citation>
    <scope>NUCLEOTIDE SEQUENCE</scope>
    <source>
        <strain evidence="1">Dsil-2018</strain>
    </source>
</reference>
<organism evidence="1 2">
    <name type="scientific">Dermacentor silvarum</name>
    <name type="common">Tick</name>
    <dbReference type="NCBI Taxonomy" id="543639"/>
    <lineage>
        <taxon>Eukaryota</taxon>
        <taxon>Metazoa</taxon>
        <taxon>Ecdysozoa</taxon>
        <taxon>Arthropoda</taxon>
        <taxon>Chelicerata</taxon>
        <taxon>Arachnida</taxon>
        <taxon>Acari</taxon>
        <taxon>Parasitiformes</taxon>
        <taxon>Ixodida</taxon>
        <taxon>Ixodoidea</taxon>
        <taxon>Ixodidae</taxon>
        <taxon>Rhipicephalinae</taxon>
        <taxon>Dermacentor</taxon>
    </lineage>
</organism>
<evidence type="ECO:0000313" key="2">
    <source>
        <dbReference type="Proteomes" id="UP000821865"/>
    </source>
</evidence>
<accession>A0ACB8DYB8</accession>
<name>A0ACB8DYB8_DERSI</name>
<protein>
    <submittedName>
        <fullName evidence="1">Uncharacterized protein</fullName>
    </submittedName>
</protein>
<dbReference type="EMBL" id="CM023470">
    <property type="protein sequence ID" value="KAH7979336.1"/>
    <property type="molecule type" value="Genomic_DNA"/>
</dbReference>